<dbReference type="InterPro" id="IPR040210">
    <property type="entry name" value="Cep85/Cep85L"/>
</dbReference>
<accession>A0A9D4CG59</accession>
<dbReference type="PANTHER" id="PTHR31075">
    <property type="entry name" value="CENTROSOMAL PROTEIN OF 85 KDA"/>
    <property type="match status" value="1"/>
</dbReference>
<dbReference type="AlphaFoldDB" id="A0A9D4CG59"/>
<comment type="caution">
    <text evidence="1">The sequence shown here is derived from an EMBL/GenBank/DDBJ whole genome shotgun (WGS) entry which is preliminary data.</text>
</comment>
<dbReference type="Proteomes" id="UP000828390">
    <property type="component" value="Unassembled WGS sequence"/>
</dbReference>
<proteinExistence type="predicted"/>
<reference evidence="1" key="2">
    <citation type="submission" date="2020-11" db="EMBL/GenBank/DDBJ databases">
        <authorList>
            <person name="McCartney M.A."/>
            <person name="Auch B."/>
            <person name="Kono T."/>
            <person name="Mallez S."/>
            <person name="Becker A."/>
            <person name="Gohl D.M."/>
            <person name="Silverstein K.A.T."/>
            <person name="Koren S."/>
            <person name="Bechman K.B."/>
            <person name="Herman A."/>
            <person name="Abrahante J.E."/>
            <person name="Garbe J."/>
        </authorList>
    </citation>
    <scope>NUCLEOTIDE SEQUENCE</scope>
    <source>
        <strain evidence="1">Duluth1</strain>
        <tissue evidence="1">Whole animal</tissue>
    </source>
</reference>
<evidence type="ECO:0000313" key="2">
    <source>
        <dbReference type="Proteomes" id="UP000828390"/>
    </source>
</evidence>
<sequence length="76" mass="8870">MMLKEQLQQFQSTSLDEAQRLQRRFVREMALCFTDIQCLVQILVQQAEGKDPNVSLLLGTRGELLFDTDRQTDSFF</sequence>
<evidence type="ECO:0000313" key="1">
    <source>
        <dbReference type="EMBL" id="KAH3723666.1"/>
    </source>
</evidence>
<organism evidence="1 2">
    <name type="scientific">Dreissena polymorpha</name>
    <name type="common">Zebra mussel</name>
    <name type="synonym">Mytilus polymorpha</name>
    <dbReference type="NCBI Taxonomy" id="45954"/>
    <lineage>
        <taxon>Eukaryota</taxon>
        <taxon>Metazoa</taxon>
        <taxon>Spiralia</taxon>
        <taxon>Lophotrochozoa</taxon>
        <taxon>Mollusca</taxon>
        <taxon>Bivalvia</taxon>
        <taxon>Autobranchia</taxon>
        <taxon>Heteroconchia</taxon>
        <taxon>Euheterodonta</taxon>
        <taxon>Imparidentia</taxon>
        <taxon>Neoheterodontei</taxon>
        <taxon>Myida</taxon>
        <taxon>Dreissenoidea</taxon>
        <taxon>Dreissenidae</taxon>
        <taxon>Dreissena</taxon>
    </lineage>
</organism>
<dbReference type="GO" id="GO:0005813">
    <property type="term" value="C:centrosome"/>
    <property type="evidence" value="ECO:0007669"/>
    <property type="project" value="TreeGrafter"/>
</dbReference>
<reference evidence="1" key="1">
    <citation type="journal article" date="2019" name="bioRxiv">
        <title>The Genome of the Zebra Mussel, Dreissena polymorpha: A Resource for Invasive Species Research.</title>
        <authorList>
            <person name="McCartney M.A."/>
            <person name="Auch B."/>
            <person name="Kono T."/>
            <person name="Mallez S."/>
            <person name="Zhang Y."/>
            <person name="Obille A."/>
            <person name="Becker A."/>
            <person name="Abrahante J.E."/>
            <person name="Garbe J."/>
            <person name="Badalamenti J.P."/>
            <person name="Herman A."/>
            <person name="Mangelson H."/>
            <person name="Liachko I."/>
            <person name="Sullivan S."/>
            <person name="Sone E.D."/>
            <person name="Koren S."/>
            <person name="Silverstein K.A.T."/>
            <person name="Beckman K.B."/>
            <person name="Gohl D.M."/>
        </authorList>
    </citation>
    <scope>NUCLEOTIDE SEQUENCE</scope>
    <source>
        <strain evidence="1">Duluth1</strain>
        <tissue evidence="1">Whole animal</tissue>
    </source>
</reference>
<name>A0A9D4CG59_DREPO</name>
<dbReference type="EMBL" id="JAIWYP010000012">
    <property type="protein sequence ID" value="KAH3723666.1"/>
    <property type="molecule type" value="Genomic_DNA"/>
</dbReference>
<protein>
    <submittedName>
        <fullName evidence="1">Uncharacterized protein</fullName>
    </submittedName>
</protein>
<gene>
    <name evidence="1" type="ORF">DPMN_049460</name>
</gene>
<dbReference type="PANTHER" id="PTHR31075:SF4">
    <property type="entry name" value="CENTROSOMAL PROTEIN OF 85 KDA"/>
    <property type="match status" value="1"/>
</dbReference>
<keyword evidence="2" id="KW-1185">Reference proteome</keyword>